<reference evidence="1" key="2">
    <citation type="journal article" date="2010" name="Nature">
        <title>Comparative genomics reveals mobile pathogenicity chromosomes in Fusarium.</title>
        <authorList>
            <person name="Ma L.J."/>
            <person name="van der Does H.C."/>
            <person name="Borkovich K.A."/>
            <person name="Coleman J.J."/>
            <person name="Daboussi M.J."/>
            <person name="Di Pietro A."/>
            <person name="Dufresne M."/>
            <person name="Freitag M."/>
            <person name="Grabherr M."/>
            <person name="Henrissat B."/>
            <person name="Houterman P.M."/>
            <person name="Kang S."/>
            <person name="Shim W.B."/>
            <person name="Woloshuk C."/>
            <person name="Xie X."/>
            <person name="Xu J.R."/>
            <person name="Antoniw J."/>
            <person name="Baker S.E."/>
            <person name="Bluhm B.H."/>
            <person name="Breakspear A."/>
            <person name="Brown D.W."/>
            <person name="Butchko R.A."/>
            <person name="Chapman S."/>
            <person name="Coulson R."/>
            <person name="Coutinho P.M."/>
            <person name="Danchin E.G."/>
            <person name="Diener A."/>
            <person name="Gale L.R."/>
            <person name="Gardiner D.M."/>
            <person name="Goff S."/>
            <person name="Hammond-Kosack K.E."/>
            <person name="Hilburn K."/>
            <person name="Hua-Van A."/>
            <person name="Jonkers W."/>
            <person name="Kazan K."/>
            <person name="Kodira C.D."/>
            <person name="Koehrsen M."/>
            <person name="Kumar L."/>
            <person name="Lee Y.H."/>
            <person name="Li L."/>
            <person name="Manners J.M."/>
            <person name="Miranda-Saavedra D."/>
            <person name="Mukherjee M."/>
            <person name="Park G."/>
            <person name="Park J."/>
            <person name="Park S.Y."/>
            <person name="Proctor R.H."/>
            <person name="Regev A."/>
            <person name="Ruiz-Roldan M.C."/>
            <person name="Sain D."/>
            <person name="Sakthikumar S."/>
            <person name="Sykes S."/>
            <person name="Schwartz D.C."/>
            <person name="Turgeon B.G."/>
            <person name="Wapinski I."/>
            <person name="Yoder O."/>
            <person name="Young S."/>
            <person name="Zeng Q."/>
            <person name="Zhou S."/>
            <person name="Galagan J."/>
            <person name="Cuomo C.A."/>
            <person name="Kistler H.C."/>
            <person name="Rep M."/>
        </authorList>
    </citation>
    <scope>NUCLEOTIDE SEQUENCE [LARGE SCALE GENOMIC DNA]</scope>
    <source>
        <strain evidence="1">4287</strain>
    </source>
</reference>
<dbReference type="KEGG" id="fox:FOXG_22874"/>
<accession>A0A0J9WB35</accession>
<dbReference type="AlphaFoldDB" id="A0A0J9WB35"/>
<evidence type="ECO:0000313" key="2">
    <source>
        <dbReference type="Proteomes" id="UP000009097"/>
    </source>
</evidence>
<dbReference type="VEuPathDB" id="FungiDB:FOXG_22874"/>
<name>A0A0J9WB35_FUSO4</name>
<reference evidence="1" key="1">
    <citation type="submission" date="2007-04" db="EMBL/GenBank/DDBJ databases">
        <authorList>
            <consortium name="The Broad Institute Genome Sequencing Platform"/>
            <person name="Birren B."/>
            <person name="Lander E."/>
            <person name="Galagan J."/>
            <person name="Nusbaum C."/>
            <person name="Devon K."/>
            <person name="Ma L.-J."/>
            <person name="Jaffe D."/>
            <person name="Butler J."/>
            <person name="Alvarez P."/>
            <person name="Gnerre S."/>
            <person name="Grabherr M."/>
            <person name="Kleber M."/>
            <person name="Mauceli E."/>
            <person name="Brockman W."/>
            <person name="MacCallum I.A."/>
            <person name="Young S."/>
            <person name="LaButti K."/>
            <person name="DeCaprio D."/>
            <person name="Crawford M."/>
            <person name="Koehrsen M."/>
            <person name="Engels R."/>
            <person name="Montgomery P."/>
            <person name="Pearson M."/>
            <person name="Howarth C."/>
            <person name="Larson L."/>
            <person name="White J."/>
            <person name="O'Leary S."/>
            <person name="Kodira C."/>
            <person name="Zeng Q."/>
            <person name="Yandava C."/>
            <person name="Alvarado L."/>
            <person name="Kistler C."/>
            <person name="Shim W.-B."/>
            <person name="Kang S."/>
            <person name="Woloshuk C."/>
        </authorList>
    </citation>
    <scope>NUCLEOTIDE SEQUENCE</scope>
    <source>
        <strain evidence="1">4287</strain>
    </source>
</reference>
<proteinExistence type="predicted"/>
<dbReference type="Proteomes" id="UP000009097">
    <property type="component" value="Unassembled WGS sequence"/>
</dbReference>
<dbReference type="EMBL" id="DS231750">
    <property type="protein sequence ID" value="KNB20589.1"/>
    <property type="molecule type" value="Genomic_DNA"/>
</dbReference>
<evidence type="ECO:0000313" key="1">
    <source>
        <dbReference type="EMBL" id="KNB20589.1"/>
    </source>
</evidence>
<dbReference type="GeneID" id="28963580"/>
<sequence length="43" mass="4952">MDIDIQVVGELLRSRVKEVQRDRGCAIVEDAERLGIMQEPVRK</sequence>
<dbReference type="RefSeq" id="XP_018258634.1">
    <property type="nucleotide sequence ID" value="XM_018403296.1"/>
</dbReference>
<gene>
    <name evidence="1" type="ORF">FOXG_22874</name>
</gene>
<protein>
    <submittedName>
        <fullName evidence="1">Uncharacterized protein</fullName>
    </submittedName>
</protein>
<organism evidence="1 2">
    <name type="scientific">Fusarium oxysporum f. sp. lycopersici (strain 4287 / CBS 123668 / FGSC 9935 / NRRL 34936)</name>
    <name type="common">Fusarium vascular wilt of tomato</name>
    <dbReference type="NCBI Taxonomy" id="426428"/>
    <lineage>
        <taxon>Eukaryota</taxon>
        <taxon>Fungi</taxon>
        <taxon>Dikarya</taxon>
        <taxon>Ascomycota</taxon>
        <taxon>Pezizomycotina</taxon>
        <taxon>Sordariomycetes</taxon>
        <taxon>Hypocreomycetidae</taxon>
        <taxon>Hypocreales</taxon>
        <taxon>Nectriaceae</taxon>
        <taxon>Fusarium</taxon>
        <taxon>Fusarium oxysporum species complex</taxon>
    </lineage>
</organism>